<dbReference type="InterPro" id="IPR039373">
    <property type="entry name" value="Peptidase_M28B"/>
</dbReference>
<dbReference type="EMBL" id="BLXT01008461">
    <property type="protein sequence ID" value="GFO49280.1"/>
    <property type="molecule type" value="Genomic_DNA"/>
</dbReference>
<comment type="caution">
    <text evidence="1">The sequence shown here is derived from an EMBL/GenBank/DDBJ whole genome shotgun (WGS) entry which is preliminary data.</text>
</comment>
<protein>
    <submittedName>
        <fullName evidence="1">N-acetylated-alpha-linked acidic dipeptidase 2</fullName>
    </submittedName>
</protein>
<sequence length="142" mass="15674">MNLSVPRHLGGMEVPGASDWQGGMNIAYRTGPGFLDTSWRIQLNVTSHNQRARVENVIGIIKGEIEPDRCVLPGNHRDAWFYGALDPSAGTEAMLEIAQVMGKLVQTGEWQHGGYDLCMKAMKRSSHEGMANLKEALGRRII</sequence>
<dbReference type="SUPFAM" id="SSF53187">
    <property type="entry name" value="Zn-dependent exopeptidases"/>
    <property type="match status" value="1"/>
</dbReference>
<dbReference type="Gene3D" id="3.40.630.10">
    <property type="entry name" value="Zn peptidases"/>
    <property type="match status" value="1"/>
</dbReference>
<accession>A0AAV4DZ36</accession>
<dbReference type="PANTHER" id="PTHR10404">
    <property type="entry name" value="N-ACETYLATED-ALPHA-LINKED ACIDIC DIPEPTIDASE"/>
    <property type="match status" value="1"/>
</dbReference>
<evidence type="ECO:0000313" key="2">
    <source>
        <dbReference type="Proteomes" id="UP000735302"/>
    </source>
</evidence>
<reference evidence="1 2" key="1">
    <citation type="journal article" date="2021" name="Elife">
        <title>Chloroplast acquisition without the gene transfer in kleptoplastic sea slugs, Plakobranchus ocellatus.</title>
        <authorList>
            <person name="Maeda T."/>
            <person name="Takahashi S."/>
            <person name="Yoshida T."/>
            <person name="Shimamura S."/>
            <person name="Takaki Y."/>
            <person name="Nagai Y."/>
            <person name="Toyoda A."/>
            <person name="Suzuki Y."/>
            <person name="Arimoto A."/>
            <person name="Ishii H."/>
            <person name="Satoh N."/>
            <person name="Nishiyama T."/>
            <person name="Hasebe M."/>
            <person name="Maruyama T."/>
            <person name="Minagawa J."/>
            <person name="Obokata J."/>
            <person name="Shigenobu S."/>
        </authorList>
    </citation>
    <scope>NUCLEOTIDE SEQUENCE [LARGE SCALE GENOMIC DNA]</scope>
</reference>
<gene>
    <name evidence="1" type="ORF">PoB_007578500</name>
</gene>
<dbReference type="Proteomes" id="UP000735302">
    <property type="component" value="Unassembled WGS sequence"/>
</dbReference>
<dbReference type="AlphaFoldDB" id="A0AAV4DZ36"/>
<evidence type="ECO:0000313" key="1">
    <source>
        <dbReference type="EMBL" id="GFO49280.1"/>
    </source>
</evidence>
<keyword evidence="2" id="KW-1185">Reference proteome</keyword>
<organism evidence="1 2">
    <name type="scientific">Plakobranchus ocellatus</name>
    <dbReference type="NCBI Taxonomy" id="259542"/>
    <lineage>
        <taxon>Eukaryota</taxon>
        <taxon>Metazoa</taxon>
        <taxon>Spiralia</taxon>
        <taxon>Lophotrochozoa</taxon>
        <taxon>Mollusca</taxon>
        <taxon>Gastropoda</taxon>
        <taxon>Heterobranchia</taxon>
        <taxon>Euthyneura</taxon>
        <taxon>Panpulmonata</taxon>
        <taxon>Sacoglossa</taxon>
        <taxon>Placobranchoidea</taxon>
        <taxon>Plakobranchidae</taxon>
        <taxon>Plakobranchus</taxon>
    </lineage>
</organism>
<name>A0AAV4DZ36_9GAST</name>
<dbReference type="PANTHER" id="PTHR10404:SF77">
    <property type="entry name" value="GLUTAMATE CARBOXYPEPTIDASE 2 HOMOLOG"/>
    <property type="match status" value="1"/>
</dbReference>
<proteinExistence type="predicted"/>
<dbReference type="GO" id="GO:0004180">
    <property type="term" value="F:carboxypeptidase activity"/>
    <property type="evidence" value="ECO:0007669"/>
    <property type="project" value="TreeGrafter"/>
</dbReference>